<keyword evidence="5" id="KW-1185">Reference proteome</keyword>
<proteinExistence type="predicted"/>
<dbReference type="Proteomes" id="UP000245802">
    <property type="component" value="Chromosome"/>
</dbReference>
<dbReference type="SMART" id="SM00855">
    <property type="entry name" value="PGAM"/>
    <property type="match status" value="1"/>
</dbReference>
<dbReference type="OrthoDB" id="9781415at2"/>
<feature type="binding site" evidence="2">
    <location>
        <position position="67"/>
    </location>
    <ligand>
        <name>substrate</name>
    </ligand>
</feature>
<dbReference type="KEGG" id="gog:C1280_32900"/>
<gene>
    <name evidence="4" type="ORF">C1280_32900</name>
</gene>
<name>A0A2Z3HC64_9BACT</name>
<dbReference type="InterPro" id="IPR050275">
    <property type="entry name" value="PGM_Phosphatase"/>
</dbReference>
<evidence type="ECO:0000256" key="3">
    <source>
        <dbReference type="SAM" id="MobiDB-lite"/>
    </source>
</evidence>
<dbReference type="Gene3D" id="3.40.50.1240">
    <property type="entry name" value="Phosphoglycerate mutase-like"/>
    <property type="match status" value="1"/>
</dbReference>
<dbReference type="AlphaFoldDB" id="A0A2Z3HC64"/>
<dbReference type="PANTHER" id="PTHR48100">
    <property type="entry name" value="BROAD-SPECIFICITY PHOSPHATASE YOR283W-RELATED"/>
    <property type="match status" value="1"/>
</dbReference>
<feature type="active site" description="Proton donor/acceptor" evidence="1">
    <location>
        <position position="87"/>
    </location>
</feature>
<dbReference type="EMBL" id="CP025958">
    <property type="protein sequence ID" value="AWM41326.1"/>
    <property type="molecule type" value="Genomic_DNA"/>
</dbReference>
<protein>
    <submittedName>
        <fullName evidence="4">Histidine phosphatase family protein</fullName>
    </submittedName>
</protein>
<feature type="active site" description="Tele-phosphohistidine intermediate" evidence="1">
    <location>
        <position position="18"/>
    </location>
</feature>
<dbReference type="PANTHER" id="PTHR48100:SF15">
    <property type="entry name" value="SEDOHEPTULOSE 1,7-BISPHOSPHATASE"/>
    <property type="match status" value="1"/>
</dbReference>
<feature type="binding site" evidence="2">
    <location>
        <begin position="87"/>
        <end position="90"/>
    </location>
    <ligand>
        <name>substrate</name>
    </ligand>
</feature>
<dbReference type="Pfam" id="PF00300">
    <property type="entry name" value="His_Phos_1"/>
    <property type="match status" value="1"/>
</dbReference>
<feature type="region of interest" description="Disordered" evidence="3">
    <location>
        <begin position="22"/>
        <end position="43"/>
    </location>
</feature>
<dbReference type="CDD" id="cd07067">
    <property type="entry name" value="HP_PGM_like"/>
    <property type="match status" value="1"/>
</dbReference>
<accession>A0A2Z3HC64</accession>
<dbReference type="GO" id="GO:0016791">
    <property type="term" value="F:phosphatase activity"/>
    <property type="evidence" value="ECO:0007669"/>
    <property type="project" value="TreeGrafter"/>
</dbReference>
<dbReference type="InterPro" id="IPR029033">
    <property type="entry name" value="His_PPase_superfam"/>
</dbReference>
<reference evidence="4 5" key="1">
    <citation type="submission" date="2018-01" db="EMBL/GenBank/DDBJ databases">
        <title>G. obscuriglobus.</title>
        <authorList>
            <person name="Franke J."/>
            <person name="Blomberg W."/>
            <person name="Selmecki A."/>
        </authorList>
    </citation>
    <scope>NUCLEOTIDE SEQUENCE [LARGE SCALE GENOMIC DNA]</scope>
    <source>
        <strain evidence="4 5">DSM 5831</strain>
    </source>
</reference>
<evidence type="ECO:0000256" key="2">
    <source>
        <dbReference type="PIRSR" id="PIRSR613078-2"/>
    </source>
</evidence>
<organism evidence="4 5">
    <name type="scientific">Gemmata obscuriglobus</name>
    <dbReference type="NCBI Taxonomy" id="114"/>
    <lineage>
        <taxon>Bacteria</taxon>
        <taxon>Pseudomonadati</taxon>
        <taxon>Planctomycetota</taxon>
        <taxon>Planctomycetia</taxon>
        <taxon>Gemmatales</taxon>
        <taxon>Gemmataceae</taxon>
        <taxon>Gemmata</taxon>
    </lineage>
</organism>
<dbReference type="InterPro" id="IPR013078">
    <property type="entry name" value="His_Pase_superF_clade-1"/>
</dbReference>
<evidence type="ECO:0000256" key="1">
    <source>
        <dbReference type="PIRSR" id="PIRSR613078-1"/>
    </source>
</evidence>
<feature type="binding site" evidence="2">
    <location>
        <begin position="30"/>
        <end position="31"/>
    </location>
    <ligand>
        <name>substrate</name>
    </ligand>
</feature>
<sequence>MTDGHPMNDLPTIYLARHGETEWSKSGQHTGRTDLPLTGPGEESARKLGERLRGITFDHQFTSPLSRARRTAELAGFSPSTDPDLLEWHYGEFEGLKSKEIAARRPGWNLFRDGAPGGESPDEVKARVDRLVTKLKGLHGNVICFAHGHILRVIAARWIEHPVTLATSILLGTATLSILGFNHHNLAEPAIQVWNS</sequence>
<dbReference type="SUPFAM" id="SSF53254">
    <property type="entry name" value="Phosphoglycerate mutase-like"/>
    <property type="match status" value="1"/>
</dbReference>
<evidence type="ECO:0000313" key="4">
    <source>
        <dbReference type="EMBL" id="AWM41326.1"/>
    </source>
</evidence>
<evidence type="ECO:0000313" key="5">
    <source>
        <dbReference type="Proteomes" id="UP000245802"/>
    </source>
</evidence>